<keyword evidence="3" id="KW-0732">Signal</keyword>
<keyword evidence="9" id="KW-1185">Reference proteome</keyword>
<dbReference type="CDD" id="cd05379">
    <property type="entry name" value="CAP_bacterial"/>
    <property type="match status" value="1"/>
</dbReference>
<protein>
    <submittedName>
        <fullName evidence="8">CAP domain-containing protein</fullName>
    </submittedName>
</protein>
<evidence type="ECO:0000256" key="5">
    <source>
        <dbReference type="SAM" id="MobiDB-lite"/>
    </source>
</evidence>
<gene>
    <name evidence="8" type="ORF">F8O01_05885</name>
</gene>
<keyword evidence="6" id="KW-0472">Membrane</keyword>
<feature type="compositionally biased region" description="Low complexity" evidence="5">
    <location>
        <begin position="183"/>
        <end position="252"/>
    </location>
</feature>
<evidence type="ECO:0000256" key="1">
    <source>
        <dbReference type="ARBA" id="ARBA00022512"/>
    </source>
</evidence>
<evidence type="ECO:0000256" key="3">
    <source>
        <dbReference type="ARBA" id="ARBA00022729"/>
    </source>
</evidence>
<dbReference type="NCBIfam" id="TIGR01167">
    <property type="entry name" value="LPXTG_anchor"/>
    <property type="match status" value="1"/>
</dbReference>
<dbReference type="EMBL" id="WBJZ01000006">
    <property type="protein sequence ID" value="KAB1659457.1"/>
    <property type="molecule type" value="Genomic_DNA"/>
</dbReference>
<dbReference type="InterPro" id="IPR019931">
    <property type="entry name" value="LPXTG_anchor"/>
</dbReference>
<evidence type="ECO:0000256" key="2">
    <source>
        <dbReference type="ARBA" id="ARBA00022525"/>
    </source>
</evidence>
<evidence type="ECO:0000313" key="9">
    <source>
        <dbReference type="Proteomes" id="UP000467240"/>
    </source>
</evidence>
<dbReference type="Pfam" id="PF00188">
    <property type="entry name" value="CAP"/>
    <property type="match status" value="1"/>
</dbReference>
<keyword evidence="1" id="KW-0134">Cell wall</keyword>
<keyword evidence="2" id="KW-0964">Secreted</keyword>
<dbReference type="PANTHER" id="PTHR31157:SF1">
    <property type="entry name" value="SCP DOMAIN-CONTAINING PROTEIN"/>
    <property type="match status" value="1"/>
</dbReference>
<dbReference type="Proteomes" id="UP000467240">
    <property type="component" value="Unassembled WGS sequence"/>
</dbReference>
<dbReference type="AlphaFoldDB" id="A0A7J5BYM7"/>
<evidence type="ECO:0000313" key="8">
    <source>
        <dbReference type="EMBL" id="KAB1659457.1"/>
    </source>
</evidence>
<comment type="caution">
    <text evidence="8">The sequence shown here is derived from an EMBL/GenBank/DDBJ whole genome shotgun (WGS) entry which is preliminary data.</text>
</comment>
<dbReference type="SUPFAM" id="SSF55797">
    <property type="entry name" value="PR-1-like"/>
    <property type="match status" value="1"/>
</dbReference>
<dbReference type="InterPro" id="IPR035940">
    <property type="entry name" value="CAP_sf"/>
</dbReference>
<dbReference type="OrthoDB" id="68195at2"/>
<dbReference type="Gene3D" id="3.40.33.10">
    <property type="entry name" value="CAP"/>
    <property type="match status" value="1"/>
</dbReference>
<evidence type="ECO:0000256" key="4">
    <source>
        <dbReference type="ARBA" id="ARBA00023088"/>
    </source>
</evidence>
<evidence type="ECO:0000259" key="7">
    <source>
        <dbReference type="PROSITE" id="PS50847"/>
    </source>
</evidence>
<reference evidence="8 9" key="1">
    <citation type="submission" date="2019-09" db="EMBL/GenBank/DDBJ databases">
        <title>Phylogeny of genus Pseudoclavibacter and closely related genus.</title>
        <authorList>
            <person name="Li Y."/>
        </authorList>
    </citation>
    <scope>NUCLEOTIDE SEQUENCE [LARGE SCALE GENOMIC DNA]</scope>
    <source>
        <strain evidence="8 9">DSM 23821</strain>
    </source>
</reference>
<feature type="region of interest" description="Disordered" evidence="5">
    <location>
        <begin position="180"/>
        <end position="258"/>
    </location>
</feature>
<evidence type="ECO:0000256" key="6">
    <source>
        <dbReference type="SAM" id="Phobius"/>
    </source>
</evidence>
<feature type="transmembrane region" description="Helical" evidence="6">
    <location>
        <begin position="266"/>
        <end position="287"/>
    </location>
</feature>
<dbReference type="InterPro" id="IPR014044">
    <property type="entry name" value="CAP_dom"/>
</dbReference>
<accession>A0A7J5BYM7</accession>
<organism evidence="8 9">
    <name type="scientific">Pseudoclavibacter chungangensis</name>
    <dbReference type="NCBI Taxonomy" id="587635"/>
    <lineage>
        <taxon>Bacteria</taxon>
        <taxon>Bacillati</taxon>
        <taxon>Actinomycetota</taxon>
        <taxon>Actinomycetes</taxon>
        <taxon>Micrococcales</taxon>
        <taxon>Microbacteriaceae</taxon>
        <taxon>Pseudoclavibacter</taxon>
    </lineage>
</organism>
<dbReference type="PANTHER" id="PTHR31157">
    <property type="entry name" value="SCP DOMAIN-CONTAINING PROTEIN"/>
    <property type="match status" value="1"/>
</dbReference>
<feature type="domain" description="Gram-positive cocci surface proteins LPxTG" evidence="7">
    <location>
        <begin position="258"/>
        <end position="294"/>
    </location>
</feature>
<keyword evidence="6" id="KW-1133">Transmembrane helix</keyword>
<keyword evidence="6" id="KW-0812">Transmembrane</keyword>
<sequence>MPLAFATGARPSNGNRPMPAKIVWGALVALVLGVVAVVLAPATIAHAAPTDEAREIIELTNTERAGAGAGPVQHSDALQAVAQDWAEHLAAEGGGISHNPSYAEQVPAGWSGVAENVASGGTSPQVFHDMWVRSEGHYRNLMNPDFNVMGVGWATSAAGTVYAVEVFAKYDEITDALGATPVDATPTEDTASTSAESTPAETEATTPDTATTDAETAETTATPSAETPTATSEAVAEAVTPTATTTEAATPPGSSGGLADTGTSNFTLLAVGASLALLLGAGALFVVQRRRRSA</sequence>
<name>A0A7J5BYM7_9MICO</name>
<dbReference type="PROSITE" id="PS50847">
    <property type="entry name" value="GRAM_POS_ANCHORING"/>
    <property type="match status" value="1"/>
</dbReference>
<proteinExistence type="predicted"/>
<keyword evidence="4" id="KW-0572">Peptidoglycan-anchor</keyword>